<dbReference type="InterPro" id="IPR055319">
    <property type="entry name" value="At5g58720-like"/>
</dbReference>
<gene>
    <name evidence="4" type="ORF">Goshw_027210</name>
</gene>
<comment type="caution">
    <text evidence="4">The sequence shown here is derived from an EMBL/GenBank/DDBJ whole genome shotgun (WGS) entry which is preliminary data.</text>
</comment>
<evidence type="ECO:0000313" key="5">
    <source>
        <dbReference type="Proteomes" id="UP000593576"/>
    </source>
</evidence>
<feature type="region of interest" description="Disordered" evidence="1">
    <location>
        <begin position="1"/>
        <end position="49"/>
    </location>
</feature>
<evidence type="ECO:0000259" key="3">
    <source>
        <dbReference type="Pfam" id="PF24767"/>
    </source>
</evidence>
<keyword evidence="2" id="KW-1133">Transmembrane helix</keyword>
<feature type="compositionally biased region" description="Low complexity" evidence="1">
    <location>
        <begin position="97"/>
        <end position="115"/>
    </location>
</feature>
<evidence type="ECO:0000256" key="1">
    <source>
        <dbReference type="SAM" id="MobiDB-lite"/>
    </source>
</evidence>
<keyword evidence="2" id="KW-0472">Membrane</keyword>
<organism evidence="4 5">
    <name type="scientific">Gossypium schwendimanii</name>
    <name type="common">Cotton</name>
    <dbReference type="NCBI Taxonomy" id="34291"/>
    <lineage>
        <taxon>Eukaryota</taxon>
        <taxon>Viridiplantae</taxon>
        <taxon>Streptophyta</taxon>
        <taxon>Embryophyta</taxon>
        <taxon>Tracheophyta</taxon>
        <taxon>Spermatophyta</taxon>
        <taxon>Magnoliopsida</taxon>
        <taxon>eudicotyledons</taxon>
        <taxon>Gunneridae</taxon>
        <taxon>Pentapetalae</taxon>
        <taxon>rosids</taxon>
        <taxon>malvids</taxon>
        <taxon>Malvales</taxon>
        <taxon>Malvaceae</taxon>
        <taxon>Malvoideae</taxon>
        <taxon>Gossypium</taxon>
    </lineage>
</organism>
<dbReference type="AlphaFoldDB" id="A0A7J9KNN8"/>
<keyword evidence="5" id="KW-1185">Reference proteome</keyword>
<accession>A0A7J9KNN8</accession>
<dbReference type="PANTHER" id="PTHR47676">
    <property type="entry name" value="OS01G0225100 PROTEIN"/>
    <property type="match status" value="1"/>
</dbReference>
<feature type="compositionally biased region" description="Basic residues" evidence="1">
    <location>
        <begin position="1"/>
        <end position="14"/>
    </location>
</feature>
<evidence type="ECO:0000313" key="4">
    <source>
        <dbReference type="EMBL" id="MBA0848038.1"/>
    </source>
</evidence>
<sequence length="410" mass="44706">MKRTATKKKRRPRAAKTPAVNDSSRHALSQRDQRREGEGEDDEEQKRLLGSLMEAFGSISLEEATSAYNQADCDLDKAAEILSNLIDNGSNSEDPDPSTSSISSGSSSSGSSGFGFSETSCVQNLNSGRGRSRGGKQQKRVVASTGTVSTVLGKDYVRSSPWRDPAAVAPAKSVLATEEAEQFLCSMLGEECELSMAVVRDVLCQCGYNVEKVLSVLKSEFAFFVDFDALNALLDLSAASYETSKSFNDNLNSRQDTGFVIECADNLTDRTSDCISKLLESELQDSIWSAGYGHRCSTPLEFRNYSKVLASSEAMQPPCPRSNVSNLPQEVLDALFKIPNSSEHEPSTMSWRNVVKKMQLLGPPIDFCPSTDAEPQQDIYGILLLIFSGFACYCMYEFVGIVTSGFEMGL</sequence>
<keyword evidence="2" id="KW-0812">Transmembrane</keyword>
<feature type="region of interest" description="Disordered" evidence="1">
    <location>
        <begin position="86"/>
        <end position="115"/>
    </location>
</feature>
<evidence type="ECO:0000256" key="2">
    <source>
        <dbReference type="SAM" id="Phobius"/>
    </source>
</evidence>
<feature type="compositionally biased region" description="Basic and acidic residues" evidence="1">
    <location>
        <begin position="23"/>
        <end position="37"/>
    </location>
</feature>
<reference evidence="4 5" key="1">
    <citation type="journal article" date="2019" name="Genome Biol. Evol.">
        <title>Insights into the evolution of the New World diploid cottons (Gossypium, subgenus Houzingenia) based on genome sequencing.</title>
        <authorList>
            <person name="Grover C.E."/>
            <person name="Arick M.A. 2nd"/>
            <person name="Thrash A."/>
            <person name="Conover J.L."/>
            <person name="Sanders W.S."/>
            <person name="Peterson D.G."/>
            <person name="Frelichowski J.E."/>
            <person name="Scheffler J.A."/>
            <person name="Scheffler B.E."/>
            <person name="Wendel J.F."/>
        </authorList>
    </citation>
    <scope>NUCLEOTIDE SEQUENCE [LARGE SCALE GENOMIC DNA]</scope>
    <source>
        <strain evidence="4">1</strain>
        <tissue evidence="4">Leaf</tissue>
    </source>
</reference>
<dbReference type="Proteomes" id="UP000593576">
    <property type="component" value="Unassembled WGS sequence"/>
</dbReference>
<proteinExistence type="predicted"/>
<dbReference type="OrthoDB" id="3231855at2759"/>
<dbReference type="EMBL" id="JABFAF010000001">
    <property type="protein sequence ID" value="MBA0848038.1"/>
    <property type="molecule type" value="Genomic_DNA"/>
</dbReference>
<dbReference type="PANTHER" id="PTHR47676:SF1">
    <property type="entry name" value="SMR DOMAIN-CONTAINING PROTEIN"/>
    <property type="match status" value="1"/>
</dbReference>
<dbReference type="InterPro" id="IPR056254">
    <property type="entry name" value="At5g58720/SDE5-like_UBA-like"/>
</dbReference>
<dbReference type="Pfam" id="PF24767">
    <property type="entry name" value="UBA_At5g58720"/>
    <property type="match status" value="1"/>
</dbReference>
<name>A0A7J9KNN8_GOSSC</name>
<feature type="domain" description="At5g58720/SDE5-like UBA-like" evidence="3">
    <location>
        <begin position="43"/>
        <end position="86"/>
    </location>
</feature>
<feature type="transmembrane region" description="Helical" evidence="2">
    <location>
        <begin position="379"/>
        <end position="402"/>
    </location>
</feature>
<protein>
    <recommendedName>
        <fullName evidence="3">At5g58720/SDE5-like UBA-like domain-containing protein</fullName>
    </recommendedName>
</protein>